<dbReference type="CDD" id="cd00067">
    <property type="entry name" value="GAL4"/>
    <property type="match status" value="1"/>
</dbReference>
<dbReference type="Proteomes" id="UP000305067">
    <property type="component" value="Unassembled WGS sequence"/>
</dbReference>
<dbReference type="STRING" id="1884261.A0A5C3QQN6"/>
<dbReference type="InterPro" id="IPR036864">
    <property type="entry name" value="Zn2-C6_fun-type_DNA-bd_sf"/>
</dbReference>
<keyword evidence="4" id="KW-0804">Transcription</keyword>
<feature type="compositionally biased region" description="Low complexity" evidence="6">
    <location>
        <begin position="120"/>
        <end position="137"/>
    </location>
</feature>
<dbReference type="CDD" id="cd12148">
    <property type="entry name" value="fungal_TF_MHR"/>
    <property type="match status" value="1"/>
</dbReference>
<evidence type="ECO:0000256" key="1">
    <source>
        <dbReference type="ARBA" id="ARBA00004123"/>
    </source>
</evidence>
<evidence type="ECO:0000256" key="4">
    <source>
        <dbReference type="ARBA" id="ARBA00023163"/>
    </source>
</evidence>
<evidence type="ECO:0000313" key="9">
    <source>
        <dbReference type="Proteomes" id="UP000305067"/>
    </source>
</evidence>
<dbReference type="SMART" id="SM00066">
    <property type="entry name" value="GAL4"/>
    <property type="match status" value="1"/>
</dbReference>
<sequence length="538" mass="58851">MSTPGSVTPPSMINRRGTACFNCRKVKCDIQKPACGPCVRASMGDDCQFADSGPSRTRALKRTIAQLQSRVVELEGQAQPSSQPAAGPSYEGMGYDQGAPVVERDSRNCPASRPLTAVTLSSFPSTSGSSSASPNPTLAQYQEPPHFFRRILLHHFLHHADQVGFFLHGDQFRESVLLQASYSDHRRPTASLLAVVYLWGIVLSQSEDFLAYEPEFLSVALQLVPTAQSHYHPMKTMYAIQSSLLLATYFFHSGRLQEGQEQTRIATSLVFDNGLHIARPPVVLTGLEGEGSLLRRQADEAMLSSAVWTSVRYCKTWTAALGYPSSFSYNDPAPHITLPWPSDAAAAVHSTPGSGSTLNDFLTGVHGGNTSLQALSVKASVLFERATRLFAQSPTFSAPHEHHTSLPAFMTLDNLITQVQNALPTILRDDPITSAVRVGLCELKIALRARCNLDSALGKLGHSERHELCQFYHGSDIIVDASTLHSLVQGFHPDVSYNALESLTTAMSALPTHSCPLFKFQLLRLQERQNAMTNYRTL</sequence>
<dbReference type="Gene3D" id="4.10.240.10">
    <property type="entry name" value="Zn(2)-C6 fungal-type DNA-binding domain"/>
    <property type="match status" value="1"/>
</dbReference>
<keyword evidence="5" id="KW-0539">Nucleus</keyword>
<dbReference type="GO" id="GO:0008270">
    <property type="term" value="F:zinc ion binding"/>
    <property type="evidence" value="ECO:0007669"/>
    <property type="project" value="InterPro"/>
</dbReference>
<feature type="region of interest" description="Disordered" evidence="6">
    <location>
        <begin position="120"/>
        <end position="139"/>
    </location>
</feature>
<reference evidence="8 9" key="1">
    <citation type="journal article" date="2019" name="Nat. Ecol. Evol.">
        <title>Megaphylogeny resolves global patterns of mushroom evolution.</title>
        <authorList>
            <person name="Varga T."/>
            <person name="Krizsan K."/>
            <person name="Foldi C."/>
            <person name="Dima B."/>
            <person name="Sanchez-Garcia M."/>
            <person name="Sanchez-Ramirez S."/>
            <person name="Szollosi G.J."/>
            <person name="Szarkandi J.G."/>
            <person name="Papp V."/>
            <person name="Albert L."/>
            <person name="Andreopoulos W."/>
            <person name="Angelini C."/>
            <person name="Antonin V."/>
            <person name="Barry K.W."/>
            <person name="Bougher N.L."/>
            <person name="Buchanan P."/>
            <person name="Buyck B."/>
            <person name="Bense V."/>
            <person name="Catcheside P."/>
            <person name="Chovatia M."/>
            <person name="Cooper J."/>
            <person name="Damon W."/>
            <person name="Desjardin D."/>
            <person name="Finy P."/>
            <person name="Geml J."/>
            <person name="Haridas S."/>
            <person name="Hughes K."/>
            <person name="Justo A."/>
            <person name="Karasinski D."/>
            <person name="Kautmanova I."/>
            <person name="Kiss B."/>
            <person name="Kocsube S."/>
            <person name="Kotiranta H."/>
            <person name="LaButti K.M."/>
            <person name="Lechner B.E."/>
            <person name="Liimatainen K."/>
            <person name="Lipzen A."/>
            <person name="Lukacs Z."/>
            <person name="Mihaltcheva S."/>
            <person name="Morgado L.N."/>
            <person name="Niskanen T."/>
            <person name="Noordeloos M.E."/>
            <person name="Ohm R.A."/>
            <person name="Ortiz-Santana B."/>
            <person name="Ovrebo C."/>
            <person name="Racz N."/>
            <person name="Riley R."/>
            <person name="Savchenko A."/>
            <person name="Shiryaev A."/>
            <person name="Soop K."/>
            <person name="Spirin V."/>
            <person name="Szebenyi C."/>
            <person name="Tomsovsky M."/>
            <person name="Tulloss R.E."/>
            <person name="Uehling J."/>
            <person name="Grigoriev I.V."/>
            <person name="Vagvolgyi C."/>
            <person name="Papp T."/>
            <person name="Martin F.M."/>
            <person name="Miettinen O."/>
            <person name="Hibbett D.S."/>
            <person name="Nagy L.G."/>
        </authorList>
    </citation>
    <scope>NUCLEOTIDE SEQUENCE [LARGE SCALE GENOMIC DNA]</scope>
    <source>
        <strain evidence="8 9">CBS 309.79</strain>
    </source>
</reference>
<name>A0A5C3QQN6_9AGAR</name>
<evidence type="ECO:0000256" key="2">
    <source>
        <dbReference type="ARBA" id="ARBA00022723"/>
    </source>
</evidence>
<evidence type="ECO:0000256" key="5">
    <source>
        <dbReference type="ARBA" id="ARBA00023242"/>
    </source>
</evidence>
<dbReference type="GO" id="GO:0000981">
    <property type="term" value="F:DNA-binding transcription factor activity, RNA polymerase II-specific"/>
    <property type="evidence" value="ECO:0007669"/>
    <property type="project" value="InterPro"/>
</dbReference>
<feature type="domain" description="Zn(2)-C6 fungal-type" evidence="7">
    <location>
        <begin position="14"/>
        <end position="58"/>
    </location>
</feature>
<dbReference type="Pfam" id="PF00172">
    <property type="entry name" value="Zn_clus"/>
    <property type="match status" value="1"/>
</dbReference>
<evidence type="ECO:0000256" key="6">
    <source>
        <dbReference type="SAM" id="MobiDB-lite"/>
    </source>
</evidence>
<evidence type="ECO:0000313" key="8">
    <source>
        <dbReference type="EMBL" id="TFL02609.1"/>
    </source>
</evidence>
<evidence type="ECO:0000259" key="7">
    <source>
        <dbReference type="SMART" id="SM00066"/>
    </source>
</evidence>
<protein>
    <recommendedName>
        <fullName evidence="7">Zn(2)-C6 fungal-type domain-containing protein</fullName>
    </recommendedName>
</protein>
<dbReference type="GO" id="GO:0005634">
    <property type="term" value="C:nucleus"/>
    <property type="evidence" value="ECO:0007669"/>
    <property type="project" value="UniProtKB-SubCell"/>
</dbReference>
<proteinExistence type="predicted"/>
<comment type="subcellular location">
    <subcellularLocation>
        <location evidence="1">Nucleus</location>
    </subcellularLocation>
</comment>
<accession>A0A5C3QQN6</accession>
<keyword evidence="2" id="KW-0479">Metal-binding</keyword>
<dbReference type="PANTHER" id="PTHR47338">
    <property type="entry name" value="ZN(II)2CYS6 TRANSCRIPTION FACTOR (EUROFUNG)-RELATED"/>
    <property type="match status" value="1"/>
</dbReference>
<evidence type="ECO:0000256" key="3">
    <source>
        <dbReference type="ARBA" id="ARBA00023015"/>
    </source>
</evidence>
<dbReference type="InterPro" id="IPR001138">
    <property type="entry name" value="Zn2Cys6_DnaBD"/>
</dbReference>
<keyword evidence="3" id="KW-0805">Transcription regulation</keyword>
<dbReference type="SUPFAM" id="SSF57701">
    <property type="entry name" value="Zn2/Cys6 DNA-binding domain"/>
    <property type="match status" value="1"/>
</dbReference>
<dbReference type="InterPro" id="IPR050815">
    <property type="entry name" value="TF_fung"/>
</dbReference>
<organism evidence="8 9">
    <name type="scientific">Pterulicium gracile</name>
    <dbReference type="NCBI Taxonomy" id="1884261"/>
    <lineage>
        <taxon>Eukaryota</taxon>
        <taxon>Fungi</taxon>
        <taxon>Dikarya</taxon>
        <taxon>Basidiomycota</taxon>
        <taxon>Agaricomycotina</taxon>
        <taxon>Agaricomycetes</taxon>
        <taxon>Agaricomycetidae</taxon>
        <taxon>Agaricales</taxon>
        <taxon>Pleurotineae</taxon>
        <taxon>Pterulaceae</taxon>
        <taxon>Pterulicium</taxon>
    </lineage>
</organism>
<keyword evidence="9" id="KW-1185">Reference proteome</keyword>
<dbReference type="OrthoDB" id="2309723at2759"/>
<dbReference type="AlphaFoldDB" id="A0A5C3QQN6"/>
<dbReference type="PANTHER" id="PTHR47338:SF29">
    <property type="entry name" value="ZN(2)-C6 FUNGAL-TYPE DOMAIN-CONTAINING PROTEIN"/>
    <property type="match status" value="1"/>
</dbReference>
<dbReference type="EMBL" id="ML178822">
    <property type="protein sequence ID" value="TFL02609.1"/>
    <property type="molecule type" value="Genomic_DNA"/>
</dbReference>
<gene>
    <name evidence="8" type="ORF">BDV98DRAFT_592273</name>
</gene>